<feature type="domain" description="C2" evidence="2">
    <location>
        <begin position="169"/>
        <end position="318"/>
    </location>
</feature>
<keyword evidence="1" id="KW-0343">GTPase activation</keyword>
<dbReference type="OMA" id="RECAIRR"/>
<sequence>DAKDLQTRNNNTSAVYCTIALDQEEICRTPTIEGLAPFFGEEYEFKIPRKFRQLSIYVWDRDRHLKDNHNEFWFSLNPVDADSEVQGKARVQIVFEDGLGYLKRSEEYDDRRSLETRCWYPSKDSLESSNRSIQNDYKENNETTNNIHLHHHHHHQLYNHNQHPAIKLNSKRRNTTPDFRKSDTNGKVTVRLTECLDLAKKNGACNPFGIITATYTNNYKVVQRTKVRKKTINPVFTEQFCFDLTVNNNTNNVDSHSQPNAYNFYPIDGADLNEISISLWHSATPTFNGSGSGTFLGEIRIPMQGRQQQQSLKSDAWYYLKPRSSNDTDTPGTPFSSHQGLGTLRLKIAYTALHVFPLATYDNLMDLLMEGVEQSPITTSAVHILGQIVSNKTDIAHPLVRLFTHKKMIAPVIKQLAEYELSDLNDLTTIFRGNTLVSKMMDEAMRLSGLHYLHNTLRPIIKSIIQENKSCEIDPAKVNNKNVIQANFSNLTEYVERVFDAIISSGWNCPPILRQLFHDLRECAIRRFPNNSEVRYSVVSSFIFLRFFAPAILGPKLFDLVNEHLDENTARTLKLISKTIQSIGNFVSSRSSNQFNKEEFTGDLYKNFCKPKYVASAKKFLDEISSISDGFNNNNNNNNSSIAPAVLLKEG</sequence>
<feature type="domain" description="Ras-GAP" evidence="3">
    <location>
        <begin position="391"/>
        <end position="585"/>
    </location>
</feature>
<dbReference type="PROSITE" id="PS50004">
    <property type="entry name" value="C2"/>
    <property type="match status" value="1"/>
</dbReference>
<evidence type="ECO:0000256" key="1">
    <source>
        <dbReference type="ARBA" id="ARBA00022468"/>
    </source>
</evidence>
<name>T1GVB9_MEGSC</name>
<dbReference type="CDD" id="cd05128">
    <property type="entry name" value="RasGAP_GAP1_like"/>
    <property type="match status" value="1"/>
</dbReference>
<evidence type="ECO:0000313" key="4">
    <source>
        <dbReference type="EnsemblMetazoa" id="MESCA007711-PA"/>
    </source>
</evidence>
<dbReference type="InterPro" id="IPR035892">
    <property type="entry name" value="C2_domain_sf"/>
</dbReference>
<organism evidence="4 5">
    <name type="scientific">Megaselia scalaris</name>
    <name type="common">Humpbacked fly</name>
    <name type="synonym">Phora scalaris</name>
    <dbReference type="NCBI Taxonomy" id="36166"/>
    <lineage>
        <taxon>Eukaryota</taxon>
        <taxon>Metazoa</taxon>
        <taxon>Ecdysozoa</taxon>
        <taxon>Arthropoda</taxon>
        <taxon>Hexapoda</taxon>
        <taxon>Insecta</taxon>
        <taxon>Pterygota</taxon>
        <taxon>Neoptera</taxon>
        <taxon>Endopterygota</taxon>
        <taxon>Diptera</taxon>
        <taxon>Brachycera</taxon>
        <taxon>Muscomorpha</taxon>
        <taxon>Platypezoidea</taxon>
        <taxon>Phoridae</taxon>
        <taxon>Megaseliini</taxon>
        <taxon>Megaselia</taxon>
    </lineage>
</organism>
<dbReference type="PANTHER" id="PTHR10194:SF148">
    <property type="entry name" value="GTPASE-ACTIVATING PROTEIN"/>
    <property type="match status" value="1"/>
</dbReference>
<dbReference type="HOGENOM" id="CLU_008096_2_0_1"/>
<dbReference type="Pfam" id="PF00168">
    <property type="entry name" value="C2"/>
    <property type="match status" value="2"/>
</dbReference>
<dbReference type="SUPFAM" id="SSF48350">
    <property type="entry name" value="GTPase activation domain, GAP"/>
    <property type="match status" value="1"/>
</dbReference>
<dbReference type="InterPro" id="IPR001936">
    <property type="entry name" value="RasGAP_dom"/>
</dbReference>
<dbReference type="Gene3D" id="1.10.506.10">
    <property type="entry name" value="GTPase Activation - p120gap, domain 1"/>
    <property type="match status" value="2"/>
</dbReference>
<evidence type="ECO:0000259" key="3">
    <source>
        <dbReference type="PROSITE" id="PS50018"/>
    </source>
</evidence>
<dbReference type="Proteomes" id="UP000015102">
    <property type="component" value="Unassembled WGS sequence"/>
</dbReference>
<dbReference type="CDD" id="cd04010">
    <property type="entry name" value="C2B_RasA3"/>
    <property type="match status" value="1"/>
</dbReference>
<dbReference type="Pfam" id="PF00616">
    <property type="entry name" value="RasGAP"/>
    <property type="match status" value="1"/>
</dbReference>
<dbReference type="EMBL" id="CAQQ02197356">
    <property type="status" value="NOT_ANNOTATED_CDS"/>
    <property type="molecule type" value="Genomic_DNA"/>
</dbReference>
<dbReference type="PANTHER" id="PTHR10194">
    <property type="entry name" value="RAS GTPASE-ACTIVATING PROTEINS"/>
    <property type="match status" value="1"/>
</dbReference>
<dbReference type="STRING" id="36166.T1GVB9"/>
<dbReference type="InterPro" id="IPR039360">
    <property type="entry name" value="Ras_GTPase"/>
</dbReference>
<dbReference type="EnsemblMetazoa" id="MESCA007711-RA">
    <property type="protein sequence ID" value="MESCA007711-PA"/>
    <property type="gene ID" value="MESCA007711"/>
</dbReference>
<evidence type="ECO:0000259" key="2">
    <source>
        <dbReference type="PROSITE" id="PS50004"/>
    </source>
</evidence>
<dbReference type="PROSITE" id="PS50018">
    <property type="entry name" value="RAS_GTPASE_ACTIV_2"/>
    <property type="match status" value="1"/>
</dbReference>
<evidence type="ECO:0008006" key="6">
    <source>
        <dbReference type="Google" id="ProtNLM"/>
    </source>
</evidence>
<dbReference type="PROSITE" id="PS00509">
    <property type="entry name" value="RAS_GTPASE_ACTIV_1"/>
    <property type="match status" value="1"/>
</dbReference>
<dbReference type="Gene3D" id="2.60.40.150">
    <property type="entry name" value="C2 domain"/>
    <property type="match status" value="2"/>
</dbReference>
<dbReference type="InterPro" id="IPR023152">
    <property type="entry name" value="RasGAP_CS"/>
</dbReference>
<reference evidence="4" key="2">
    <citation type="submission" date="2015-06" db="UniProtKB">
        <authorList>
            <consortium name="EnsemblMetazoa"/>
        </authorList>
    </citation>
    <scope>IDENTIFICATION</scope>
</reference>
<proteinExistence type="predicted"/>
<dbReference type="InterPro" id="IPR000008">
    <property type="entry name" value="C2_dom"/>
</dbReference>
<keyword evidence="5" id="KW-1185">Reference proteome</keyword>
<dbReference type="SMART" id="SM00239">
    <property type="entry name" value="C2"/>
    <property type="match status" value="2"/>
</dbReference>
<dbReference type="SMART" id="SM00323">
    <property type="entry name" value="RasGAP"/>
    <property type="match status" value="1"/>
</dbReference>
<dbReference type="AlphaFoldDB" id="T1GVB9"/>
<reference evidence="5" key="1">
    <citation type="submission" date="2013-02" db="EMBL/GenBank/DDBJ databases">
        <authorList>
            <person name="Hughes D."/>
        </authorList>
    </citation>
    <scope>NUCLEOTIDE SEQUENCE</scope>
    <source>
        <strain>Durham</strain>
        <strain evidence="5">NC isolate 2 -- Noor lab</strain>
    </source>
</reference>
<dbReference type="InterPro" id="IPR008936">
    <property type="entry name" value="Rho_GTPase_activation_prot"/>
</dbReference>
<dbReference type="SUPFAM" id="SSF49562">
    <property type="entry name" value="C2 domain (Calcium/lipid-binding domain, CaLB)"/>
    <property type="match status" value="2"/>
</dbReference>
<evidence type="ECO:0000313" key="5">
    <source>
        <dbReference type="Proteomes" id="UP000015102"/>
    </source>
</evidence>
<accession>T1GVB9</accession>
<dbReference type="GO" id="GO:0005096">
    <property type="term" value="F:GTPase activator activity"/>
    <property type="evidence" value="ECO:0007669"/>
    <property type="project" value="UniProtKB-KW"/>
</dbReference>
<protein>
    <recommendedName>
        <fullName evidence="6">Ras-GAP domain-containing protein</fullName>
    </recommendedName>
</protein>